<evidence type="ECO:0000313" key="5">
    <source>
        <dbReference type="EMBL" id="KNE01930.1"/>
    </source>
</evidence>
<feature type="region of interest" description="Disordered" evidence="4">
    <location>
        <begin position="152"/>
        <end position="194"/>
    </location>
</feature>
<feature type="compositionally biased region" description="Acidic residues" evidence="4">
    <location>
        <begin position="717"/>
        <end position="745"/>
    </location>
</feature>
<keyword evidence="3" id="KW-0539">Nucleus</keyword>
<feature type="compositionally biased region" description="Basic residues" evidence="4">
    <location>
        <begin position="1"/>
        <end position="38"/>
    </location>
</feature>
<name>A0A0L0P6R0_CANAR</name>
<comment type="similarity">
    <text evidence="2">Belongs to the NOC2 family.</text>
</comment>
<feature type="compositionally biased region" description="Acidic residues" evidence="4">
    <location>
        <begin position="163"/>
        <end position="181"/>
    </location>
</feature>
<reference evidence="6" key="1">
    <citation type="journal article" date="2015" name="BMC Genomics">
        <title>Draft genome of a commonly misdiagnosed multidrug resistant pathogen Candida auris.</title>
        <authorList>
            <person name="Chatterjee S."/>
            <person name="Alampalli S.V."/>
            <person name="Nageshan R.K."/>
            <person name="Chettiar S.T."/>
            <person name="Joshi S."/>
            <person name="Tatu U.S."/>
        </authorList>
    </citation>
    <scope>NUCLEOTIDE SEQUENCE [LARGE SCALE GENOMIC DNA]</scope>
    <source>
        <strain evidence="6">6684</strain>
    </source>
</reference>
<sequence length="745" mass="85339">MAKTSKATKKFQSKHLKHTIDHRRKVQKHNKLKVKKSKNSGADEAPPPEKKSTRPVFDDMSVEEFFEEGFQVPEPQKSSKKKEESDDSSEDLSEDIDLDDSEGEAEAAAADSDDDDSSEEENEEQLKDDLEKLAEKDPEFYKYLQKNDKELLDFEGVNPMDAVSDDEDDENEDESEGEDSEEKPRKSEAKAKQKKADITKDLLVSWDKDLKEPTVKTIQHVLAAFKAGVNINSSEGYDGRYTVSDGAIFADLMFIGLRRIPEAIQKLAPYKVNSKGNRSLDEKNGKTKMISKILKSQSASYITLLEDINNTETAALVLSSLQDVLPYYLSYRKILKRIYTAVVDVWATTTHLETQIAAYAFMNNSAREFPKAVLEIILRQTYSSFLKACRKTNIHTMDLINFAKNSAAELFGINELLSYQVGFEFVRQLAIHLRTTITNTSKRLANSENKEAYKIIYNWQYCHSLDFWSRVVSANCNPEVEEVRHKNKESPLRALIYPLVQVTLGTIRLIPTPQFFPLRFYLIRSLIRISQNTGVYIPIFPLIVEILTSSIFKKPAKAENLPVFDFEHNIKANQQYLNTKVFQEGVCEQFIDLCSEFFVLYCKSVAFPELITPPVIGLRRFMKKSKLIKFNKQIQQLVEKLTSNANLITEKRSKIQYGPSNKSEVRSFMKDVKWEDTPLGQYVVVHRRNREEKLRILKEAAAEEENAQKNAKSKDVEMEDALESSEDDEEARENDDDDVEVSDDE</sequence>
<evidence type="ECO:0000256" key="1">
    <source>
        <dbReference type="ARBA" id="ARBA00004123"/>
    </source>
</evidence>
<comment type="caution">
    <text evidence="5">The sequence shown here is derived from an EMBL/GenBank/DDBJ whole genome shotgun (WGS) entry which is preliminary data.</text>
</comment>
<dbReference type="InterPro" id="IPR005343">
    <property type="entry name" value="Noc2"/>
</dbReference>
<proteinExistence type="inferred from homology"/>
<dbReference type="VEuPathDB" id="FungiDB:QG37_01278"/>
<dbReference type="Pfam" id="PF03715">
    <property type="entry name" value="Noc2"/>
    <property type="match status" value="1"/>
</dbReference>
<dbReference type="GO" id="GO:0030691">
    <property type="term" value="C:Noc2p-Noc3p complex"/>
    <property type="evidence" value="ECO:0007669"/>
    <property type="project" value="TreeGrafter"/>
</dbReference>
<dbReference type="VEuPathDB" id="FungiDB:B9J08_005106"/>
<dbReference type="AlphaFoldDB" id="A0A0L0P6R0"/>
<protein>
    <recommendedName>
        <fullName evidence="7">Nucleolar complex protein 2</fullName>
    </recommendedName>
</protein>
<dbReference type="GO" id="GO:0005654">
    <property type="term" value="C:nucleoplasm"/>
    <property type="evidence" value="ECO:0007669"/>
    <property type="project" value="TreeGrafter"/>
</dbReference>
<gene>
    <name evidence="5" type="ORF">QG37_01278</name>
</gene>
<dbReference type="EMBL" id="LGST01000008">
    <property type="protein sequence ID" value="KNE01930.1"/>
    <property type="molecule type" value="Genomic_DNA"/>
</dbReference>
<evidence type="ECO:0000256" key="2">
    <source>
        <dbReference type="ARBA" id="ARBA00005907"/>
    </source>
</evidence>
<feature type="compositionally biased region" description="Basic and acidic residues" evidence="4">
    <location>
        <begin position="182"/>
        <end position="194"/>
    </location>
</feature>
<dbReference type="VEuPathDB" id="FungiDB:CJJ09_004248"/>
<evidence type="ECO:0000313" key="6">
    <source>
        <dbReference type="Proteomes" id="UP000037122"/>
    </source>
</evidence>
<dbReference type="GO" id="GO:0042273">
    <property type="term" value="P:ribosomal large subunit biogenesis"/>
    <property type="evidence" value="ECO:0007669"/>
    <property type="project" value="TreeGrafter"/>
</dbReference>
<dbReference type="GO" id="GO:0005730">
    <property type="term" value="C:nucleolus"/>
    <property type="evidence" value="ECO:0007669"/>
    <property type="project" value="TreeGrafter"/>
</dbReference>
<dbReference type="VEuPathDB" id="FungiDB:CJI97_005190"/>
<evidence type="ECO:0000256" key="4">
    <source>
        <dbReference type="SAM" id="MobiDB-lite"/>
    </source>
</evidence>
<feature type="region of interest" description="Disordered" evidence="4">
    <location>
        <begin position="1"/>
        <end position="135"/>
    </location>
</feature>
<dbReference type="GO" id="GO:0030690">
    <property type="term" value="C:Noc1p-Noc2p complex"/>
    <property type="evidence" value="ECO:0007669"/>
    <property type="project" value="TreeGrafter"/>
</dbReference>
<organism evidence="5 6">
    <name type="scientific">Candidozyma auris</name>
    <name type="common">Yeast</name>
    <name type="synonym">Candida auris</name>
    <dbReference type="NCBI Taxonomy" id="498019"/>
    <lineage>
        <taxon>Eukaryota</taxon>
        <taxon>Fungi</taxon>
        <taxon>Dikarya</taxon>
        <taxon>Ascomycota</taxon>
        <taxon>Saccharomycotina</taxon>
        <taxon>Pichiomycetes</taxon>
        <taxon>Metschnikowiaceae</taxon>
        <taxon>Candidozyma</taxon>
    </lineage>
</organism>
<feature type="region of interest" description="Disordered" evidence="4">
    <location>
        <begin position="702"/>
        <end position="745"/>
    </location>
</feature>
<accession>A0A0L0P6R0</accession>
<comment type="subcellular location">
    <subcellularLocation>
        <location evidence="1">Nucleus</location>
    </subcellularLocation>
</comment>
<dbReference type="PANTHER" id="PTHR12687">
    <property type="entry name" value="NUCLEOLAR COMPLEX 2 AND RAD4-RELATED"/>
    <property type="match status" value="1"/>
</dbReference>
<evidence type="ECO:0008006" key="7">
    <source>
        <dbReference type="Google" id="ProtNLM"/>
    </source>
</evidence>
<dbReference type="VEuPathDB" id="FungiDB:CJJ07_004214"/>
<feature type="compositionally biased region" description="Acidic residues" evidence="4">
    <location>
        <begin position="85"/>
        <end position="123"/>
    </location>
</feature>
<dbReference type="VEuPathDB" id="FungiDB:CJI96_0003896"/>
<evidence type="ECO:0000256" key="3">
    <source>
        <dbReference type="ARBA" id="ARBA00023242"/>
    </source>
</evidence>
<dbReference type="PANTHER" id="PTHR12687:SF4">
    <property type="entry name" value="NUCLEOLAR COMPLEX PROTEIN 2 HOMOLOG"/>
    <property type="match status" value="1"/>
</dbReference>
<dbReference type="Proteomes" id="UP000037122">
    <property type="component" value="Unassembled WGS sequence"/>
</dbReference>
<feature type="compositionally biased region" description="Basic and acidic residues" evidence="4">
    <location>
        <begin position="124"/>
        <end position="135"/>
    </location>
</feature>